<dbReference type="AlphaFoldDB" id="A0A8S4S089"/>
<proteinExistence type="predicted"/>
<feature type="compositionally biased region" description="Basic and acidic residues" evidence="1">
    <location>
        <begin position="13"/>
        <end position="22"/>
    </location>
</feature>
<reference evidence="2" key="1">
    <citation type="submission" date="2022-03" db="EMBL/GenBank/DDBJ databases">
        <authorList>
            <person name="Lindestad O."/>
        </authorList>
    </citation>
    <scope>NUCLEOTIDE SEQUENCE</scope>
</reference>
<name>A0A8S4S089_9NEOP</name>
<feature type="region of interest" description="Disordered" evidence="1">
    <location>
        <begin position="1"/>
        <end position="76"/>
    </location>
</feature>
<dbReference type="Proteomes" id="UP000838756">
    <property type="component" value="Unassembled WGS sequence"/>
</dbReference>
<accession>A0A8S4S089</accession>
<sequence>MTHRRRSVGRPRQRSDADDAKYDGACLSPKLSTTHKKRRPKHILHDPDDQINTDNAPYQEIQSTSAQRLRRRKLGP</sequence>
<feature type="compositionally biased region" description="Basic residues" evidence="1">
    <location>
        <begin position="33"/>
        <end position="42"/>
    </location>
</feature>
<evidence type="ECO:0000313" key="3">
    <source>
        <dbReference type="Proteomes" id="UP000838756"/>
    </source>
</evidence>
<feature type="compositionally biased region" description="Basic residues" evidence="1">
    <location>
        <begin position="1"/>
        <end position="12"/>
    </location>
</feature>
<keyword evidence="3" id="KW-1185">Reference proteome</keyword>
<comment type="caution">
    <text evidence="2">The sequence shown here is derived from an EMBL/GenBank/DDBJ whole genome shotgun (WGS) entry which is preliminary data.</text>
</comment>
<evidence type="ECO:0000256" key="1">
    <source>
        <dbReference type="SAM" id="MobiDB-lite"/>
    </source>
</evidence>
<organism evidence="2 3">
    <name type="scientific">Pararge aegeria aegeria</name>
    <dbReference type="NCBI Taxonomy" id="348720"/>
    <lineage>
        <taxon>Eukaryota</taxon>
        <taxon>Metazoa</taxon>
        <taxon>Ecdysozoa</taxon>
        <taxon>Arthropoda</taxon>
        <taxon>Hexapoda</taxon>
        <taxon>Insecta</taxon>
        <taxon>Pterygota</taxon>
        <taxon>Neoptera</taxon>
        <taxon>Endopterygota</taxon>
        <taxon>Lepidoptera</taxon>
        <taxon>Glossata</taxon>
        <taxon>Ditrysia</taxon>
        <taxon>Papilionoidea</taxon>
        <taxon>Nymphalidae</taxon>
        <taxon>Satyrinae</taxon>
        <taxon>Satyrini</taxon>
        <taxon>Parargina</taxon>
        <taxon>Pararge</taxon>
    </lineage>
</organism>
<protein>
    <submittedName>
        <fullName evidence="2">Jg3355 protein</fullName>
    </submittedName>
</protein>
<gene>
    <name evidence="2" type="primary">jg3355</name>
    <name evidence="2" type="ORF">PAEG_LOCUS17741</name>
</gene>
<evidence type="ECO:0000313" key="2">
    <source>
        <dbReference type="EMBL" id="CAH2241294.1"/>
    </source>
</evidence>
<feature type="compositionally biased region" description="Polar residues" evidence="1">
    <location>
        <begin position="50"/>
        <end position="67"/>
    </location>
</feature>
<dbReference type="EMBL" id="CAKXAJ010025574">
    <property type="protein sequence ID" value="CAH2241294.1"/>
    <property type="molecule type" value="Genomic_DNA"/>
</dbReference>